<evidence type="ECO:0000313" key="2">
    <source>
        <dbReference type="EMBL" id="TKR96875.1"/>
    </source>
</evidence>
<reference evidence="2 3" key="1">
    <citation type="journal article" date="2015" name="Genome Biol.">
        <title>Comparative genomics of Steinernema reveals deeply conserved gene regulatory networks.</title>
        <authorList>
            <person name="Dillman A.R."/>
            <person name="Macchietto M."/>
            <person name="Porter C.F."/>
            <person name="Rogers A."/>
            <person name="Williams B."/>
            <person name="Antoshechkin I."/>
            <person name="Lee M.M."/>
            <person name="Goodwin Z."/>
            <person name="Lu X."/>
            <person name="Lewis E.E."/>
            <person name="Goodrich-Blair H."/>
            <person name="Stock S.P."/>
            <person name="Adams B.J."/>
            <person name="Sternberg P.W."/>
            <person name="Mortazavi A."/>
        </authorList>
    </citation>
    <scope>NUCLEOTIDE SEQUENCE [LARGE SCALE GENOMIC DNA]</scope>
    <source>
        <strain evidence="2 3">ALL</strain>
    </source>
</reference>
<dbReference type="AlphaFoldDB" id="A0A4V6A7B6"/>
<dbReference type="PANTHER" id="PTHR10504">
    <property type="entry name" value="BACTERICIDAL PERMEABILITY-INCREASING BPI PROTEIN-RELATED"/>
    <property type="match status" value="1"/>
</dbReference>
<protein>
    <recommendedName>
        <fullName evidence="1">Lipid-binding serum glycoprotein C-terminal domain-containing protein</fullName>
    </recommendedName>
</protein>
<dbReference type="GO" id="GO:0005615">
    <property type="term" value="C:extracellular space"/>
    <property type="evidence" value="ECO:0007669"/>
    <property type="project" value="TreeGrafter"/>
</dbReference>
<comment type="caution">
    <text evidence="2">The sequence shown here is derived from an EMBL/GenBank/DDBJ whole genome shotgun (WGS) entry which is preliminary data.</text>
</comment>
<dbReference type="OrthoDB" id="10255543at2759"/>
<sequence length="129" mass="14297">MLTSNSYILESQKASFRQGFLKFILNDKTPNVGSFLKTKCDDDAVCISEILPALGDHFPNHAIELVFVATRAPALLFSQKNDGVISINTHGMLLLYAVEGDRKRQASVFHVDVVADNKLTIQVMTFIDP</sequence>
<keyword evidence="3" id="KW-1185">Reference proteome</keyword>
<dbReference type="Proteomes" id="UP000298663">
    <property type="component" value="Unassembled WGS sequence"/>
</dbReference>
<organism evidence="2 3">
    <name type="scientific">Steinernema carpocapsae</name>
    <name type="common">Entomopathogenic nematode</name>
    <dbReference type="NCBI Taxonomy" id="34508"/>
    <lineage>
        <taxon>Eukaryota</taxon>
        <taxon>Metazoa</taxon>
        <taxon>Ecdysozoa</taxon>
        <taxon>Nematoda</taxon>
        <taxon>Chromadorea</taxon>
        <taxon>Rhabditida</taxon>
        <taxon>Tylenchina</taxon>
        <taxon>Panagrolaimomorpha</taxon>
        <taxon>Strongyloidoidea</taxon>
        <taxon>Steinernematidae</taxon>
        <taxon>Steinernema</taxon>
    </lineage>
</organism>
<dbReference type="GO" id="GO:0008289">
    <property type="term" value="F:lipid binding"/>
    <property type="evidence" value="ECO:0007669"/>
    <property type="project" value="InterPro"/>
</dbReference>
<dbReference type="InterPro" id="IPR032942">
    <property type="entry name" value="BPI/LBP/Plunc"/>
</dbReference>
<feature type="domain" description="Lipid-binding serum glycoprotein C-terminal" evidence="1">
    <location>
        <begin position="13"/>
        <end position="122"/>
    </location>
</feature>
<dbReference type="InterPro" id="IPR001124">
    <property type="entry name" value="Lipid-bd_serum_glycop_C"/>
</dbReference>
<evidence type="ECO:0000313" key="3">
    <source>
        <dbReference type="Proteomes" id="UP000298663"/>
    </source>
</evidence>
<dbReference type="Gene3D" id="3.15.20.10">
    <property type="entry name" value="Bactericidal permeability-increasing protein, domain 2"/>
    <property type="match status" value="1"/>
</dbReference>
<reference evidence="2 3" key="2">
    <citation type="journal article" date="2019" name="G3 (Bethesda)">
        <title>Hybrid Assembly of the Genome of the Entomopathogenic Nematode Steinernema carpocapsae Identifies the X-Chromosome.</title>
        <authorList>
            <person name="Serra L."/>
            <person name="Macchietto M."/>
            <person name="Macias-Munoz A."/>
            <person name="McGill C.J."/>
            <person name="Rodriguez I.M."/>
            <person name="Rodriguez B."/>
            <person name="Murad R."/>
            <person name="Mortazavi A."/>
        </authorList>
    </citation>
    <scope>NUCLEOTIDE SEQUENCE [LARGE SCALE GENOMIC DNA]</scope>
    <source>
        <strain evidence="2 3">ALL</strain>
    </source>
</reference>
<accession>A0A4V6A7B6</accession>
<proteinExistence type="predicted"/>
<dbReference type="SUPFAM" id="SSF55394">
    <property type="entry name" value="Bactericidal permeability-increasing protein, BPI"/>
    <property type="match status" value="1"/>
</dbReference>
<gene>
    <name evidence="2" type="ORF">L596_010827</name>
</gene>
<dbReference type="EMBL" id="AZBU02000002">
    <property type="protein sequence ID" value="TKR96875.1"/>
    <property type="molecule type" value="Genomic_DNA"/>
</dbReference>
<name>A0A4V6A7B6_STECR</name>
<dbReference type="InterPro" id="IPR017943">
    <property type="entry name" value="Bactericidal_perm-incr_a/b_dom"/>
</dbReference>
<evidence type="ECO:0000259" key="1">
    <source>
        <dbReference type="Pfam" id="PF02886"/>
    </source>
</evidence>
<dbReference type="Pfam" id="PF02886">
    <property type="entry name" value="LBP_BPI_CETP_C"/>
    <property type="match status" value="1"/>
</dbReference>
<dbReference type="PANTHER" id="PTHR10504:SF143">
    <property type="entry name" value="BPI2 DOMAIN-CONTAINING PROTEIN"/>
    <property type="match status" value="1"/>
</dbReference>